<dbReference type="UniPathway" id="UPA00241"/>
<evidence type="ECO:0000256" key="8">
    <source>
        <dbReference type="PIRSR" id="PIRSR000388-3"/>
    </source>
</evidence>
<keyword evidence="5" id="KW-0963">Cytoplasm</keyword>
<organism evidence="9 10">
    <name type="scientific">Nitrososphaera viennensis EN76</name>
    <dbReference type="NCBI Taxonomy" id="926571"/>
    <lineage>
        <taxon>Archaea</taxon>
        <taxon>Nitrososphaerota</taxon>
        <taxon>Nitrososphaeria</taxon>
        <taxon>Nitrososphaerales</taxon>
        <taxon>Nitrososphaeraceae</taxon>
        <taxon>Nitrososphaera</taxon>
    </lineage>
</organism>
<comment type="subunit">
    <text evidence="5">Homodecamer; pentamer of dimers.</text>
</comment>
<dbReference type="GO" id="GO:0000287">
    <property type="term" value="F:magnesium ion binding"/>
    <property type="evidence" value="ECO:0007669"/>
    <property type="project" value="TreeGrafter"/>
</dbReference>
<dbReference type="PANTHER" id="PTHR20881">
    <property type="entry name" value="3-METHYL-2-OXOBUTANOATE HYDROXYMETHYLTRANSFERASE"/>
    <property type="match status" value="1"/>
</dbReference>
<name>A0A060HQJ9_9ARCH</name>
<dbReference type="InterPro" id="IPR003700">
    <property type="entry name" value="Pantoate_hydroxy_MeTrfase"/>
</dbReference>
<comment type="function">
    <text evidence="5">Catalyzes the reversible reaction in which hydroxymethyl group from 5,10-methylenetetrahydrofolate is transferred onto alpha-ketoisovalerate to form ketopantoate.</text>
</comment>
<dbReference type="NCBIfam" id="TIGR00222">
    <property type="entry name" value="panB"/>
    <property type="match status" value="1"/>
</dbReference>
<dbReference type="Pfam" id="PF02548">
    <property type="entry name" value="Pantoate_transf"/>
    <property type="match status" value="1"/>
</dbReference>
<evidence type="ECO:0000313" key="10">
    <source>
        <dbReference type="Proteomes" id="UP000027093"/>
    </source>
</evidence>
<dbReference type="GeneID" id="74946452"/>
<dbReference type="PANTHER" id="PTHR20881:SF0">
    <property type="entry name" value="3-METHYL-2-OXOBUTANOATE HYDROXYMETHYLTRANSFERASE"/>
    <property type="match status" value="1"/>
</dbReference>
<evidence type="ECO:0000256" key="2">
    <source>
        <dbReference type="ARBA" id="ARBA00008676"/>
    </source>
</evidence>
<dbReference type="HOGENOM" id="CLU_036645_1_0_2"/>
<dbReference type="RefSeq" id="WP_227717493.1">
    <property type="nucleotide sequence ID" value="NZ_CP007536.1"/>
</dbReference>
<comment type="pathway">
    <text evidence="1">Cofactor biosynthesis; (R)-pantothenate biosynthesis; (R)-pantoate from 3-methyl-2-oxobutanoate: step 1/2.</text>
</comment>
<feature type="binding site" evidence="5 8">
    <location>
        <position position="119"/>
    </location>
    <ligand>
        <name>Mg(2+)</name>
        <dbReference type="ChEBI" id="CHEBI:18420"/>
    </ligand>
</feature>
<feature type="binding site" evidence="5 8">
    <location>
        <position position="49"/>
    </location>
    <ligand>
        <name>Mg(2+)</name>
        <dbReference type="ChEBI" id="CHEBI:18420"/>
    </ligand>
</feature>
<feature type="binding site" evidence="5 7">
    <location>
        <position position="88"/>
    </location>
    <ligand>
        <name>3-methyl-2-oxobutanoate</name>
        <dbReference type="ChEBI" id="CHEBI:11851"/>
    </ligand>
</feature>
<keyword evidence="5 8" id="KW-0479">Metal-binding</keyword>
<evidence type="ECO:0000256" key="6">
    <source>
        <dbReference type="PIRSR" id="PIRSR000388-1"/>
    </source>
</evidence>
<comment type="cofactor">
    <cofactor evidence="5 8">
        <name>Mg(2+)</name>
        <dbReference type="ChEBI" id="CHEBI:18420"/>
    </cofactor>
    <text evidence="5 8">Binds 1 Mg(2+) ion per subunit.</text>
</comment>
<dbReference type="NCBIfam" id="NF001452">
    <property type="entry name" value="PRK00311.1"/>
    <property type="match status" value="1"/>
</dbReference>
<comment type="subcellular location">
    <subcellularLocation>
        <location evidence="5">Cytoplasm</location>
    </subcellularLocation>
</comment>
<dbReference type="GO" id="GO:0005737">
    <property type="term" value="C:cytoplasm"/>
    <property type="evidence" value="ECO:0007669"/>
    <property type="project" value="UniProtKB-SubCell"/>
</dbReference>
<keyword evidence="4 5" id="KW-0173">Coenzyme A biosynthesis</keyword>
<keyword evidence="10" id="KW-1185">Reference proteome</keyword>
<dbReference type="GO" id="GO:0032259">
    <property type="term" value="P:methylation"/>
    <property type="evidence" value="ECO:0007669"/>
    <property type="project" value="UniProtKB-KW"/>
</dbReference>
<comment type="similarity">
    <text evidence="2 5">Belongs to the PanB family.</text>
</comment>
<keyword evidence="5 8" id="KW-0460">Magnesium</keyword>
<dbReference type="Gene3D" id="3.20.20.60">
    <property type="entry name" value="Phosphoenolpyruvate-binding domains"/>
    <property type="match status" value="1"/>
</dbReference>
<protein>
    <recommendedName>
        <fullName evidence="5">3-methyl-2-oxobutanoate hydroxymethyltransferase</fullName>
        <ecNumber evidence="5">2.1.2.11</ecNumber>
    </recommendedName>
    <alternativeName>
        <fullName evidence="5">Ketopantoate hydroxymethyltransferase</fullName>
        <shortName evidence="5">KPHMT</shortName>
    </alternativeName>
</protein>
<reference evidence="9 10" key="1">
    <citation type="journal article" date="2014" name="Int. J. Syst. Evol. Microbiol.">
        <title>Nitrososphaera viennensis gen. nov., sp. nov., an aerobic and mesophilic, ammonia-oxidizing archaeon from soil and a member of the archaeal phylum Thaumarchaeota.</title>
        <authorList>
            <person name="Stieglmeier M."/>
            <person name="Klingl A."/>
            <person name="Alves R.J."/>
            <person name="Rittmann S.K."/>
            <person name="Melcher M."/>
            <person name="Leisch N."/>
            <person name="Schleper C."/>
        </authorList>
    </citation>
    <scope>NUCLEOTIDE SEQUENCE [LARGE SCALE GENOMIC DNA]</scope>
    <source>
        <strain evidence="9">EN76</strain>
    </source>
</reference>
<feature type="binding site" evidence="5 7">
    <location>
        <begin position="49"/>
        <end position="50"/>
    </location>
    <ligand>
        <name>3-methyl-2-oxobutanoate</name>
        <dbReference type="ChEBI" id="CHEBI:11851"/>
    </ligand>
</feature>
<dbReference type="GO" id="GO:0008168">
    <property type="term" value="F:methyltransferase activity"/>
    <property type="evidence" value="ECO:0007669"/>
    <property type="project" value="UniProtKB-KW"/>
</dbReference>
<accession>A0A060HQJ9</accession>
<dbReference type="FunFam" id="3.20.20.60:FF:000003">
    <property type="entry name" value="3-methyl-2-oxobutanoate hydroxymethyltransferase"/>
    <property type="match status" value="1"/>
</dbReference>
<keyword evidence="9" id="KW-0489">Methyltransferase</keyword>
<evidence type="ECO:0000256" key="3">
    <source>
        <dbReference type="ARBA" id="ARBA00022679"/>
    </source>
</evidence>
<evidence type="ECO:0000256" key="7">
    <source>
        <dbReference type="PIRSR" id="PIRSR000388-2"/>
    </source>
</evidence>
<dbReference type="STRING" id="926571.NVIE_011910"/>
<dbReference type="InterPro" id="IPR040442">
    <property type="entry name" value="Pyrv_kinase-like_dom_sf"/>
</dbReference>
<evidence type="ECO:0000256" key="5">
    <source>
        <dbReference type="HAMAP-Rule" id="MF_00156"/>
    </source>
</evidence>
<comment type="pathway">
    <text evidence="5">Cofactor biosynthesis; coenzyme A biosynthesis.</text>
</comment>
<feature type="active site" description="Proton acceptor" evidence="5 6">
    <location>
        <position position="186"/>
    </location>
</feature>
<proteinExistence type="inferred from homology"/>
<dbReference type="SUPFAM" id="SSF51621">
    <property type="entry name" value="Phosphoenolpyruvate/pyruvate domain"/>
    <property type="match status" value="1"/>
</dbReference>
<dbReference type="PIRSF" id="PIRSF000388">
    <property type="entry name" value="Pantoate_hydroxy_MeTrfase"/>
    <property type="match status" value="1"/>
</dbReference>
<feature type="binding site" evidence="5 7">
    <location>
        <position position="117"/>
    </location>
    <ligand>
        <name>3-methyl-2-oxobutanoate</name>
        <dbReference type="ChEBI" id="CHEBI:11851"/>
    </ligand>
</feature>
<gene>
    <name evidence="5 9" type="primary">panB</name>
    <name evidence="9" type="ORF">NVIE_011910</name>
</gene>
<dbReference type="KEGG" id="nvn:NVIE_011910"/>
<keyword evidence="3 5" id="KW-0808">Transferase</keyword>
<dbReference type="GO" id="GO:0015937">
    <property type="term" value="P:coenzyme A biosynthetic process"/>
    <property type="evidence" value="ECO:0007669"/>
    <property type="project" value="UniProtKB-UniRule"/>
</dbReference>
<dbReference type="GO" id="GO:0015940">
    <property type="term" value="P:pantothenate biosynthetic process"/>
    <property type="evidence" value="ECO:0007669"/>
    <property type="project" value="UniProtKB-UniRule"/>
</dbReference>
<evidence type="ECO:0000313" key="9">
    <source>
        <dbReference type="EMBL" id="AIC15422.1"/>
    </source>
</evidence>
<feature type="binding site" evidence="5 8">
    <location>
        <position position="88"/>
    </location>
    <ligand>
        <name>Mg(2+)</name>
        <dbReference type="ChEBI" id="CHEBI:18420"/>
    </ligand>
</feature>
<sequence length="284" mass="30525">MMTQARKKVSVSDLASMKGKEKISVLTAYDYSTALICDRAGVDILLVGDSAGMVVLGHPSTVPVNMQEMLMFCGAVSRGAKRAMIVGDMPFGSYQPGTSTAIENAVQFIKGGCDAVKLEGGAEIADKVKAIVDAGVPVMGHIGLKPQTSSLWEGYRLQGRTAESARRLVQDAQALEKAGVFSIVLEMVASEVAEVVTRKVSVPTIGIGSGPGCDGQVLVLHDLLGIYEDMKPKFVKRYAELARPILDAVLRYTQDVKAGKFPEEISTFHMSPEELEKFRGKNKK</sequence>
<dbReference type="AlphaFoldDB" id="A0A060HQJ9"/>
<dbReference type="Proteomes" id="UP000027093">
    <property type="component" value="Chromosome"/>
</dbReference>
<dbReference type="InterPro" id="IPR015813">
    <property type="entry name" value="Pyrv/PenolPyrv_kinase-like_dom"/>
</dbReference>
<dbReference type="HAMAP" id="MF_00156">
    <property type="entry name" value="PanB"/>
    <property type="match status" value="1"/>
</dbReference>
<evidence type="ECO:0000256" key="1">
    <source>
        <dbReference type="ARBA" id="ARBA00005033"/>
    </source>
</evidence>
<dbReference type="EC" id="2.1.2.11" evidence="5"/>
<evidence type="ECO:0000256" key="4">
    <source>
        <dbReference type="ARBA" id="ARBA00022993"/>
    </source>
</evidence>
<comment type="catalytic activity">
    <reaction evidence="5">
        <text>(6R)-5,10-methylene-5,6,7,8-tetrahydrofolate + 3-methyl-2-oxobutanoate + H2O = 2-dehydropantoate + (6S)-5,6,7,8-tetrahydrofolate</text>
        <dbReference type="Rhea" id="RHEA:11824"/>
        <dbReference type="ChEBI" id="CHEBI:11561"/>
        <dbReference type="ChEBI" id="CHEBI:11851"/>
        <dbReference type="ChEBI" id="CHEBI:15377"/>
        <dbReference type="ChEBI" id="CHEBI:15636"/>
        <dbReference type="ChEBI" id="CHEBI:57453"/>
        <dbReference type="EC" id="2.1.2.11"/>
    </reaction>
</comment>
<dbReference type="EMBL" id="CP007536">
    <property type="protein sequence ID" value="AIC15422.1"/>
    <property type="molecule type" value="Genomic_DNA"/>
</dbReference>
<dbReference type="CDD" id="cd06557">
    <property type="entry name" value="KPHMT-like"/>
    <property type="match status" value="1"/>
</dbReference>
<dbReference type="GO" id="GO:0003864">
    <property type="term" value="F:3-methyl-2-oxobutanoate hydroxymethyltransferase activity"/>
    <property type="evidence" value="ECO:0007669"/>
    <property type="project" value="UniProtKB-UniRule"/>
</dbReference>